<keyword evidence="2" id="KW-1185">Reference proteome</keyword>
<organism evidence="1 2">
    <name type="scientific">Trametes sanguinea</name>
    <dbReference type="NCBI Taxonomy" id="158606"/>
    <lineage>
        <taxon>Eukaryota</taxon>
        <taxon>Fungi</taxon>
        <taxon>Dikarya</taxon>
        <taxon>Basidiomycota</taxon>
        <taxon>Agaricomycotina</taxon>
        <taxon>Agaricomycetes</taxon>
        <taxon>Polyporales</taxon>
        <taxon>Polyporaceae</taxon>
        <taxon>Trametes</taxon>
    </lineage>
</organism>
<evidence type="ECO:0000313" key="1">
    <source>
        <dbReference type="EMBL" id="KAJ3003384.1"/>
    </source>
</evidence>
<evidence type="ECO:0000313" key="2">
    <source>
        <dbReference type="Proteomes" id="UP001144978"/>
    </source>
</evidence>
<accession>A0ACC1PVF7</accession>
<dbReference type="EMBL" id="JANSHE010001300">
    <property type="protein sequence ID" value="KAJ3003384.1"/>
    <property type="molecule type" value="Genomic_DNA"/>
</dbReference>
<reference evidence="1" key="1">
    <citation type="submission" date="2022-08" db="EMBL/GenBank/DDBJ databases">
        <title>Genome Sequence of Pycnoporus sanguineus.</title>
        <authorList>
            <person name="Buettner E."/>
        </authorList>
    </citation>
    <scope>NUCLEOTIDE SEQUENCE</scope>
    <source>
        <strain evidence="1">CG-C14</strain>
    </source>
</reference>
<proteinExistence type="predicted"/>
<comment type="caution">
    <text evidence="1">The sequence shown here is derived from an EMBL/GenBank/DDBJ whole genome shotgun (WGS) entry which is preliminary data.</text>
</comment>
<sequence>MSNRPIQTTPPRMRHVSSSVSASPNPGVDILRRELRETMLNKLLCLPYDDWMKEFLPSQDNDAQLSDKTFDGLFDGVPLKGKEDKMYDPFVEAVNGAGILGDFVLAKTYSKPDPTDEDGLKVDGGMYPPDSPAVTEGRTDWASVEVFIEPAFHSPKQGVRLWVKS</sequence>
<protein>
    <submittedName>
        <fullName evidence="1">Uncharacterized protein</fullName>
    </submittedName>
</protein>
<gene>
    <name evidence="1" type="ORF">NUW54_g5327</name>
</gene>
<name>A0ACC1PVF7_9APHY</name>
<dbReference type="Proteomes" id="UP001144978">
    <property type="component" value="Unassembled WGS sequence"/>
</dbReference>